<dbReference type="Pfam" id="PF03797">
    <property type="entry name" value="Autotransporter"/>
    <property type="match status" value="1"/>
</dbReference>
<dbReference type="InterPro" id="IPR000209">
    <property type="entry name" value="Peptidase_S8/S53_dom"/>
</dbReference>
<dbReference type="PROSITE" id="PS00138">
    <property type="entry name" value="SUBTILASE_SER"/>
    <property type="match status" value="1"/>
</dbReference>
<dbReference type="Proteomes" id="UP000651010">
    <property type="component" value="Unassembled WGS sequence"/>
</dbReference>
<reference evidence="9 10" key="1">
    <citation type="submission" date="2020-09" db="EMBL/GenBank/DDBJ databases">
        <title>Dyella sp. 7MK23 isolated from forest soil.</title>
        <authorList>
            <person name="Fu J."/>
        </authorList>
    </citation>
    <scope>NUCLEOTIDE SEQUENCE [LARGE SCALE GENOMIC DNA]</scope>
    <source>
        <strain evidence="9 10">7MK23</strain>
    </source>
</reference>
<name>A0ABR9G7Y7_9GAMM</name>
<evidence type="ECO:0000259" key="8">
    <source>
        <dbReference type="PROSITE" id="PS51208"/>
    </source>
</evidence>
<sequence length="986" mass="98947">MGRNNVLAFSVALALTGSLSACGGGGGNGNVKPSTATPTTTSVTSTPTTTTNSPTPAPTLTPGLAPTPAPAPSSTITSAQVAAELRLQLDPENVPTAWNSGGSSSSVQGQGVKVGILDTGVQAGNPALSGRISWFRDYVDPSNSTPTDPLGHGSVVAQILGGTANADGPIGDPFYGGVAPQSSLYVARVGDASGSFAMNLLPQAYSDLLNQGVRLFNNSYSIEQTITSQSTGAGSLVAQEQAYFQPAVNAGSLLIWAAGNSGHGQPNVEPGLPYLEPSLQKGWLAVVNVIINASGQVVGLDNGAEPSNGCGVAAAWCLAAPGNLTFSPVTGTSFSTGAGEGTSFSAPIVTGVAALVWQRFPYFTGNNVQETLLGTATSLGDPALYGYGLVNAAAAVNGPGALDWGVFDVNIPSGASGVFSNNMSGSGTLQLDGAGSLALTGNDSFGGINVNGGTLTATGTDSFSGNVAINGGSFVSGNSLSAANITIAQGASLFASGVLAGAISNSGTLNGVPQASSSALQIHGSYSASSSANTVVALGSPITISNQATLNSSTLTVISNSASNTAGMVLQAMGGVTGRFGTLVVQGSVFGSGSLSYTPTEVDVLLYGPQVAGVAASSMPNVATTQQTAQHIQTALNQTYTPAAGASGNSAFLSAEGEFLRVSSLEQAQASINSLSGQMLVSSQALTFAQGGIINRSVADRLASIDDAPDRQGAWLQATGASGDIGQSGYATGSYSGGGSVAGYDMAIGDSATVGVGADWNRLDANYDLQAGSGSSRAFGAMLYGRYDIGAAYVSGRAGEDWIHSSTSRWAMLGGNSAAIASVRKDRLTTLYGETGYVLHAADWTLTPFVAASFEKLARGQIDESGAGGFGIAAAAASFEQSSGQLGARLAHQWRWQGGETTLQAYALYQRLASGSNLAFTAAYAGAPAATFQLQGVNSPRGSGWAGVEVSTQLASRWSWFVDLSGEFTGGRTDAGMISAGARFRF</sequence>
<keyword evidence="3 5" id="KW-0378">Hydrolase</keyword>
<dbReference type="EMBL" id="JACZZA010000003">
    <property type="protein sequence ID" value="MBE1160173.1"/>
    <property type="molecule type" value="Genomic_DNA"/>
</dbReference>
<evidence type="ECO:0000256" key="5">
    <source>
        <dbReference type="PROSITE-ProRule" id="PRU01240"/>
    </source>
</evidence>
<evidence type="ECO:0000256" key="2">
    <source>
        <dbReference type="ARBA" id="ARBA00022729"/>
    </source>
</evidence>
<dbReference type="InterPro" id="IPR005546">
    <property type="entry name" value="Autotransporte_beta"/>
</dbReference>
<evidence type="ECO:0000256" key="6">
    <source>
        <dbReference type="SAM" id="MobiDB-lite"/>
    </source>
</evidence>
<organism evidence="9 10">
    <name type="scientific">Dyella acidiphila</name>
    <dbReference type="NCBI Taxonomy" id="2775866"/>
    <lineage>
        <taxon>Bacteria</taxon>
        <taxon>Pseudomonadati</taxon>
        <taxon>Pseudomonadota</taxon>
        <taxon>Gammaproteobacteria</taxon>
        <taxon>Lysobacterales</taxon>
        <taxon>Rhodanobacteraceae</taxon>
        <taxon>Dyella</taxon>
    </lineage>
</organism>
<dbReference type="RefSeq" id="WP_192555036.1">
    <property type="nucleotide sequence ID" value="NZ_JACZZA010000003.1"/>
</dbReference>
<feature type="signal peptide" evidence="7">
    <location>
        <begin position="1"/>
        <end position="23"/>
    </location>
</feature>
<dbReference type="SUPFAM" id="SSF103515">
    <property type="entry name" value="Autotransporter"/>
    <property type="match status" value="1"/>
</dbReference>
<feature type="active site" description="Charge relay system" evidence="5">
    <location>
        <position position="343"/>
    </location>
</feature>
<dbReference type="Gene3D" id="2.40.128.130">
    <property type="entry name" value="Autotransporter beta-domain"/>
    <property type="match status" value="1"/>
</dbReference>
<dbReference type="InterPro" id="IPR023827">
    <property type="entry name" value="Peptidase_S8_Asp-AS"/>
</dbReference>
<feature type="domain" description="Autotransporter" evidence="8">
    <location>
        <begin position="707"/>
        <end position="986"/>
    </location>
</feature>
<dbReference type="PROSITE" id="PS00136">
    <property type="entry name" value="SUBTILASE_ASP"/>
    <property type="match status" value="1"/>
</dbReference>
<feature type="chain" id="PRO_5045990685" evidence="7">
    <location>
        <begin position="24"/>
        <end position="986"/>
    </location>
</feature>
<dbReference type="CDD" id="cd04848">
    <property type="entry name" value="Peptidases_S8_Autotransporter_serine_protease_like"/>
    <property type="match status" value="1"/>
</dbReference>
<proteinExistence type="inferred from homology"/>
<accession>A0ABR9G7Y7</accession>
<dbReference type="PANTHER" id="PTHR42884:SF14">
    <property type="entry name" value="NEUROENDOCRINE CONVERTASE 1"/>
    <property type="match status" value="1"/>
</dbReference>
<dbReference type="SMART" id="SM00869">
    <property type="entry name" value="Autotransporter"/>
    <property type="match status" value="1"/>
</dbReference>
<evidence type="ECO:0000256" key="4">
    <source>
        <dbReference type="ARBA" id="ARBA00022825"/>
    </source>
</evidence>
<feature type="active site" description="Charge relay system" evidence="5">
    <location>
        <position position="118"/>
    </location>
</feature>
<comment type="caution">
    <text evidence="9">The sequence shown here is derived from an EMBL/GenBank/DDBJ whole genome shotgun (WGS) entry which is preliminary data.</text>
</comment>
<gene>
    <name evidence="9" type="ORF">IGX34_07215</name>
</gene>
<keyword evidence="10" id="KW-1185">Reference proteome</keyword>
<dbReference type="InterPro" id="IPR036709">
    <property type="entry name" value="Autotransporte_beta_dom_sf"/>
</dbReference>
<feature type="active site" description="Charge relay system" evidence="5">
    <location>
        <position position="152"/>
    </location>
</feature>
<dbReference type="PROSITE" id="PS51257">
    <property type="entry name" value="PROKAR_LIPOPROTEIN"/>
    <property type="match status" value="1"/>
</dbReference>
<protein>
    <submittedName>
        <fullName evidence="9">Autotransporter domain-containing protein</fullName>
    </submittedName>
</protein>
<evidence type="ECO:0000256" key="7">
    <source>
        <dbReference type="SAM" id="SignalP"/>
    </source>
</evidence>
<keyword evidence="4 5" id="KW-0720">Serine protease</keyword>
<dbReference type="InterPro" id="IPR036852">
    <property type="entry name" value="Peptidase_S8/S53_dom_sf"/>
</dbReference>
<dbReference type="InterPro" id="IPR034061">
    <property type="entry name" value="Peptidases_S8_Autotransporter"/>
</dbReference>
<dbReference type="Pfam" id="PF00082">
    <property type="entry name" value="Peptidase_S8"/>
    <property type="match status" value="1"/>
</dbReference>
<comment type="similarity">
    <text evidence="5">Belongs to the peptidase S8 family.</text>
</comment>
<feature type="compositionally biased region" description="Pro residues" evidence="6">
    <location>
        <begin position="55"/>
        <end position="71"/>
    </location>
</feature>
<dbReference type="Gene3D" id="3.40.50.200">
    <property type="entry name" value="Peptidase S8/S53 domain"/>
    <property type="match status" value="1"/>
</dbReference>
<dbReference type="InterPro" id="IPR015500">
    <property type="entry name" value="Peptidase_S8_subtilisin-rel"/>
</dbReference>
<dbReference type="PRINTS" id="PR00723">
    <property type="entry name" value="SUBTILISIN"/>
</dbReference>
<dbReference type="PROSITE" id="PS51892">
    <property type="entry name" value="SUBTILASE"/>
    <property type="match status" value="1"/>
</dbReference>
<dbReference type="InterPro" id="IPR023828">
    <property type="entry name" value="Peptidase_S8_Ser-AS"/>
</dbReference>
<feature type="compositionally biased region" description="Low complexity" evidence="6">
    <location>
        <begin position="33"/>
        <end position="54"/>
    </location>
</feature>
<evidence type="ECO:0000313" key="9">
    <source>
        <dbReference type="EMBL" id="MBE1160173.1"/>
    </source>
</evidence>
<evidence type="ECO:0000313" key="10">
    <source>
        <dbReference type="Proteomes" id="UP000651010"/>
    </source>
</evidence>
<evidence type="ECO:0000256" key="1">
    <source>
        <dbReference type="ARBA" id="ARBA00022670"/>
    </source>
</evidence>
<dbReference type="SUPFAM" id="SSF52743">
    <property type="entry name" value="Subtilisin-like"/>
    <property type="match status" value="1"/>
</dbReference>
<keyword evidence="2 7" id="KW-0732">Signal</keyword>
<evidence type="ECO:0000256" key="3">
    <source>
        <dbReference type="ARBA" id="ARBA00022801"/>
    </source>
</evidence>
<dbReference type="PROSITE" id="PS51208">
    <property type="entry name" value="AUTOTRANSPORTER"/>
    <property type="match status" value="1"/>
</dbReference>
<feature type="region of interest" description="Disordered" evidence="6">
    <location>
        <begin position="29"/>
        <end position="77"/>
    </location>
</feature>
<dbReference type="PANTHER" id="PTHR42884">
    <property type="entry name" value="PROPROTEIN CONVERTASE SUBTILISIN/KEXIN-RELATED"/>
    <property type="match status" value="1"/>
</dbReference>
<keyword evidence="1 5" id="KW-0645">Protease</keyword>